<reference evidence="3 4" key="1">
    <citation type="journal article" date="2015" name="Int. J. Syst. Evol. Microbiol.">
        <title>Novibacillus thermophilus gen. nov., sp. nov., a Gram-staining-negative and moderately thermophilic member of the family Thermoactinomycetaceae.</title>
        <authorList>
            <person name="Yang G."/>
            <person name="Chen J."/>
            <person name="Zhou S."/>
        </authorList>
    </citation>
    <scope>NUCLEOTIDE SEQUENCE [LARGE SCALE GENOMIC DNA]</scope>
    <source>
        <strain evidence="3 4">SG-1</strain>
    </source>
</reference>
<evidence type="ECO:0000259" key="2">
    <source>
        <dbReference type="PROSITE" id="PS51782"/>
    </source>
</evidence>
<dbReference type="Proteomes" id="UP000188603">
    <property type="component" value="Chromosome"/>
</dbReference>
<dbReference type="SUPFAM" id="SSF54106">
    <property type="entry name" value="LysM domain"/>
    <property type="match status" value="1"/>
</dbReference>
<dbReference type="InterPro" id="IPR018392">
    <property type="entry name" value="LysM"/>
</dbReference>
<name>A0A1U9K5A6_9BACL</name>
<organism evidence="3 4">
    <name type="scientific">Novibacillus thermophilus</name>
    <dbReference type="NCBI Taxonomy" id="1471761"/>
    <lineage>
        <taxon>Bacteria</taxon>
        <taxon>Bacillati</taxon>
        <taxon>Bacillota</taxon>
        <taxon>Bacilli</taxon>
        <taxon>Bacillales</taxon>
        <taxon>Thermoactinomycetaceae</taxon>
        <taxon>Novibacillus</taxon>
    </lineage>
</organism>
<dbReference type="KEGG" id="ntr:B0W44_04880"/>
<dbReference type="SMART" id="SM00257">
    <property type="entry name" value="LysM"/>
    <property type="match status" value="1"/>
</dbReference>
<evidence type="ECO:0000313" key="4">
    <source>
        <dbReference type="Proteomes" id="UP000188603"/>
    </source>
</evidence>
<dbReference type="STRING" id="1471761.B0W44_04880"/>
<evidence type="ECO:0000313" key="3">
    <source>
        <dbReference type="EMBL" id="AQS55208.1"/>
    </source>
</evidence>
<proteinExistence type="predicted"/>
<dbReference type="AlphaFoldDB" id="A0A1U9K5A6"/>
<dbReference type="RefSeq" id="WP_077719025.1">
    <property type="nucleotide sequence ID" value="NZ_CP019699.1"/>
</dbReference>
<dbReference type="EMBL" id="CP019699">
    <property type="protein sequence ID" value="AQS55208.1"/>
    <property type="molecule type" value="Genomic_DNA"/>
</dbReference>
<keyword evidence="4" id="KW-1185">Reference proteome</keyword>
<protein>
    <recommendedName>
        <fullName evidence="2">LysM domain-containing protein</fullName>
    </recommendedName>
</protein>
<feature type="region of interest" description="Disordered" evidence="1">
    <location>
        <begin position="34"/>
        <end position="95"/>
    </location>
</feature>
<dbReference type="CDD" id="cd00118">
    <property type="entry name" value="LysM"/>
    <property type="match status" value="1"/>
</dbReference>
<dbReference type="InterPro" id="IPR036779">
    <property type="entry name" value="LysM_dom_sf"/>
</dbReference>
<feature type="compositionally biased region" description="Basic and acidic residues" evidence="1">
    <location>
        <begin position="79"/>
        <end position="90"/>
    </location>
</feature>
<feature type="compositionally biased region" description="Acidic residues" evidence="1">
    <location>
        <begin position="177"/>
        <end position="186"/>
    </location>
</feature>
<dbReference type="Gene3D" id="3.10.350.10">
    <property type="entry name" value="LysM domain"/>
    <property type="match status" value="1"/>
</dbReference>
<gene>
    <name evidence="3" type="ORF">B0W44_04880</name>
</gene>
<sequence>MRIHIVRPGDTLWKLSQRYNVPLQKLLDANPQIQDPNQLKVGEKVRIPTGGIPVKPPSKPEKPMPPGRPDRGEYPSSERGWESGGHRERWPTMPSTPGTPYGGMYGCWPYAPWMGPPGIPHYAPGACFPEPYSWMGCQQPMTTYPMHGPYSAPGVGMYDPRYDQPPYGASPYVQDGVDSDESSSSV</sequence>
<feature type="region of interest" description="Disordered" evidence="1">
    <location>
        <begin position="157"/>
        <end position="186"/>
    </location>
</feature>
<feature type="compositionally biased region" description="Basic and acidic residues" evidence="1">
    <location>
        <begin position="58"/>
        <end position="73"/>
    </location>
</feature>
<dbReference type="Pfam" id="PF01476">
    <property type="entry name" value="LysM"/>
    <property type="match status" value="1"/>
</dbReference>
<dbReference type="OrthoDB" id="9769314at2"/>
<accession>A0A1U9K5A6</accession>
<dbReference type="PROSITE" id="PS51782">
    <property type="entry name" value="LYSM"/>
    <property type="match status" value="1"/>
</dbReference>
<evidence type="ECO:0000256" key="1">
    <source>
        <dbReference type="SAM" id="MobiDB-lite"/>
    </source>
</evidence>
<feature type="domain" description="LysM" evidence="2">
    <location>
        <begin position="2"/>
        <end position="47"/>
    </location>
</feature>